<reference evidence="1" key="1">
    <citation type="journal article" date="2004" name="Genome Res.">
        <title>The status, quality, and expansion of the NIH full-length cDNA project: the Mammalian Gene Collection (MGC).</title>
        <authorList>
            <consortium name="The MGC Project Team"/>
            <person name="Gerhard D.S."/>
            <person name="Wagner L."/>
            <person name="Feingold E.A."/>
            <person name="Shenmen C.M."/>
            <person name="Grouse L.H."/>
            <person name="Schuler G."/>
            <person name="Klein S.L."/>
            <person name="Old S."/>
            <person name="Rasooly R."/>
            <person name="Good P."/>
            <person name="Guyer M."/>
            <person name="Peck A.M."/>
            <person name="Derge J.G."/>
            <person name="Lipman D."/>
            <person name="Collins F.S."/>
            <person name="Jang W."/>
            <person name="Sherry S."/>
            <person name="Feolo M."/>
            <person name="Misquitta L."/>
            <person name="Lee E."/>
            <person name="Rotmistrovsky K."/>
            <person name="Greenhut S.F."/>
            <person name="Schaefer C.F."/>
            <person name="Buetow K."/>
            <person name="Bonner T.I."/>
            <person name="Haussler D."/>
            <person name="Kent J."/>
            <person name="Kiekhaus M."/>
            <person name="Furey T."/>
            <person name="Brent M."/>
            <person name="Prange C."/>
            <person name="Schreiber K."/>
            <person name="Shapiro N."/>
            <person name="Bhat N.K."/>
            <person name="Hopkins R.F."/>
            <person name="Hsie F."/>
            <person name="Driscoll T."/>
            <person name="Soares M.B."/>
            <person name="Casavant T.L."/>
            <person name="Scheetz T.E."/>
            <person name="Brown-stein M.J."/>
            <person name="Usdin T.B."/>
            <person name="Toshiyuki S."/>
            <person name="Carninci P."/>
            <person name="Piao Y."/>
            <person name="Dudekula D.B."/>
            <person name="Ko M.S."/>
            <person name="Kawakami K."/>
            <person name="Suzuki Y."/>
            <person name="Sugano S."/>
            <person name="Gruber C.E."/>
            <person name="Smith M.R."/>
            <person name="Simmons B."/>
            <person name="Moore T."/>
            <person name="Waterman R."/>
            <person name="Johnson S.L."/>
            <person name="Ruan Y."/>
            <person name="Wei C.L."/>
            <person name="Mathavan S."/>
            <person name="Gunaratne P.H."/>
            <person name="Wu J."/>
            <person name="Garcia A.M."/>
            <person name="Hulyk S.W."/>
            <person name="Fuh E."/>
            <person name="Yuan Y."/>
            <person name="Sneed A."/>
            <person name="Kowis C."/>
            <person name="Hodgson A."/>
            <person name="Muzny D.M."/>
            <person name="McPherson J."/>
            <person name="Gibbs R.A."/>
            <person name="Fahey J."/>
            <person name="Helton E."/>
            <person name="Ketteman M."/>
            <person name="Madan A."/>
            <person name="Rodrigues S."/>
            <person name="Sanchez A."/>
            <person name="Whiting M."/>
            <person name="Madari A."/>
            <person name="Young A.C."/>
            <person name="Wetherby K.D."/>
            <person name="Granite S.J."/>
            <person name="Kwong P.N."/>
            <person name="Brinkley C.P."/>
            <person name="Pearson R.L."/>
            <person name="Bouffard G.G."/>
            <person name="Blakesly R.W."/>
            <person name="Green E.D."/>
            <person name="Dickson M.C."/>
            <person name="Rodriguez A.C."/>
            <person name="Grimwood J."/>
            <person name="Schmutz J."/>
            <person name="Myers R.M."/>
            <person name="Butterfield Y.S."/>
            <person name="Griffith M."/>
            <person name="Griffith O.L."/>
            <person name="Krzywinski M.I."/>
            <person name="Liao N."/>
            <person name="Morin R."/>
            <person name="Morrin R."/>
            <person name="Palmquist D."/>
            <person name="Petrescu A.S."/>
            <person name="Skalska U."/>
            <person name="Smailus D.E."/>
            <person name="Stott J.M."/>
            <person name="Schnerch A."/>
            <person name="Schein J.E."/>
            <person name="Jones S.J."/>
            <person name="Holt R.A."/>
            <person name="Baross A."/>
            <person name="Marra M.A."/>
            <person name="Clifton S."/>
            <person name="Makowski K.A."/>
            <person name="Bosak S."/>
            <person name="Malek J."/>
        </authorList>
    </citation>
    <scope>NUCLEOTIDE SEQUENCE [LARGE SCALE MRNA]</scope>
</reference>
<organism evidence="1">
    <name type="scientific">Homo sapiens</name>
    <name type="common">Human</name>
    <dbReference type="NCBI Taxonomy" id="9606"/>
    <lineage>
        <taxon>Eukaryota</taxon>
        <taxon>Metazoa</taxon>
        <taxon>Chordata</taxon>
        <taxon>Craniata</taxon>
        <taxon>Vertebrata</taxon>
        <taxon>Euteleostomi</taxon>
        <taxon>Mammalia</taxon>
        <taxon>Eutheria</taxon>
        <taxon>Euarchontoglires</taxon>
        <taxon>Primates</taxon>
        <taxon>Haplorrhini</taxon>
        <taxon>Catarrhini</taxon>
        <taxon>Hominidae</taxon>
        <taxon>Homo</taxon>
    </lineage>
</organism>
<name>Q08AN0_HUMAN</name>
<protein>
    <submittedName>
        <fullName evidence="1">ZNF616 protein</fullName>
    </submittedName>
</protein>
<evidence type="ECO:0000313" key="1">
    <source>
        <dbReference type="EMBL" id="AAI25101.1"/>
    </source>
</evidence>
<gene>
    <name evidence="1" type="primary">ZNF616</name>
</gene>
<dbReference type="EMBL" id="BC125100">
    <property type="protein sequence ID" value="AAI25101.1"/>
    <property type="molecule type" value="mRNA"/>
</dbReference>
<accession>Q08AN0</accession>
<dbReference type="AlphaFoldDB" id="Q08AN0"/>
<proteinExistence type="evidence at transcript level"/>
<sequence length="51" mass="6001">MILKIYTSGKYRNIYMTLNFNGKMVKQMIKKCQCPMKTILLVKEINIVKGM</sequence>
<dbReference type="OrthoDB" id="9411774at2759"/>